<accession>A0ACB9TKF3</accession>
<dbReference type="EMBL" id="CM043016">
    <property type="protein sequence ID" value="KAI4467270.1"/>
    <property type="molecule type" value="Genomic_DNA"/>
</dbReference>
<organism evidence="1 2">
    <name type="scientific">Holotrichia oblita</name>
    <name type="common">Chafer beetle</name>
    <dbReference type="NCBI Taxonomy" id="644536"/>
    <lineage>
        <taxon>Eukaryota</taxon>
        <taxon>Metazoa</taxon>
        <taxon>Ecdysozoa</taxon>
        <taxon>Arthropoda</taxon>
        <taxon>Hexapoda</taxon>
        <taxon>Insecta</taxon>
        <taxon>Pterygota</taxon>
        <taxon>Neoptera</taxon>
        <taxon>Endopterygota</taxon>
        <taxon>Coleoptera</taxon>
        <taxon>Polyphaga</taxon>
        <taxon>Scarabaeiformia</taxon>
        <taxon>Scarabaeidae</taxon>
        <taxon>Melolonthinae</taxon>
        <taxon>Holotrichia</taxon>
    </lineage>
</organism>
<evidence type="ECO:0000313" key="1">
    <source>
        <dbReference type="EMBL" id="KAI4467270.1"/>
    </source>
</evidence>
<protein>
    <submittedName>
        <fullName evidence="1">Kinesin-related</fullName>
    </submittedName>
</protein>
<dbReference type="Proteomes" id="UP001056778">
    <property type="component" value="Chromosome 2"/>
</dbReference>
<gene>
    <name evidence="1" type="ORF">MML48_2g00016527</name>
</gene>
<proteinExistence type="predicted"/>
<comment type="caution">
    <text evidence="1">The sequence shown here is derived from an EMBL/GenBank/DDBJ whole genome shotgun (WGS) entry which is preliminary data.</text>
</comment>
<sequence length="1113" mass="126637">MDQNTSEKHVSRRRKRLYVTPGKSNMTADLVQTLIDSEELQLENDNHTNEDEIKEKIYNEKVNDLLATANSESSSTRRPILQNLKVREHPTRGTYVQGLTERRVTDSETLLEWLEIGNTRRRVSATSINSRSSRSHSVVTIKCLGGVKLSLVDLAGSERTGSRTYTTSTFREGANINKSLVALGNVVTALADQSSKYSRGFKKRFVPYRDSVLTWLLKDTLGGNSQTVMIATISSSSICYNETVNTLRFGHRAKQIIAQPLVNEDPKQKIIRDLKGEVVRLKELLTYHKISHNIIQDNQEIEGQIEETNNLFNSQDRIQKFVETVDISTNTEEEFFLKRDLIPYFSHTFSCDELKEFFGNTLIDLQKNSIIDKINLSWDNCQSNISNEFGIELLKDINAESLHFLIKSLIKTSGTDFISYQDKKFDLSKNNSIDNLRTNIWKLDLSKDSNILYQKTEKLIPVMDVTTNSNIEKPIVKLRRTYSVCSDMDGLDSIRKVPGKPRSEIVAAVTQRLYTKAKKKEIATETDEITKENKSTMARPRLQDITQRAIRYYKRRHMETQTEADPVMRVKDISTDVEDLKLDLLVVKHANIATDITRNRDTGTTCNLLGGFDNHDLTSLKLTSSCGVQVDDSTEKKQSKTGDKSPNLSSNNLISFTKYLRGNEAKSAKSNSTSPIYTSSVNINVSHNYINGNNTENTITKAGSISGDSLDDQNLQNLCFPTPDLLSNHSSLEQQQSAQELSAIKDKDELNYAVSDDIPVEYNMNEEFESNFGESCNARYSLVPQLIEQVDVGIPPVYAPEIHLIKKSERCNFLNNSQPKLCKPNIIQENNNFGATITVKEPQILKSIMKHNNLHCEQQYSSDSESTDISADTFDNVPDSLNYHINKKVRFPEERVKDGHMFEAMTNFLKEATNLMSNLSIVANKLDRTSEEGYEMQVTISDINKVLPCKQRKRYKKKFTNKKPECVCVDNTYYESTSCQTTPKKTTNKCTETDIPINKFEASVRDACDRLEQYTNRISKRSERTPSEESTLHRFPQPFSVTDWNEFSSLQPEDSSLESNPTYSDYGSLPRRKVKHKSLLTPSAYLKQLTNMRKHIIDTARDELVQEPMSNIE</sequence>
<evidence type="ECO:0000313" key="2">
    <source>
        <dbReference type="Proteomes" id="UP001056778"/>
    </source>
</evidence>
<name>A0ACB9TKF3_HOLOL</name>
<reference evidence="1" key="1">
    <citation type="submission" date="2022-04" db="EMBL/GenBank/DDBJ databases">
        <title>Chromosome-scale genome assembly of Holotrichia oblita Faldermann.</title>
        <authorList>
            <person name="Rongchong L."/>
        </authorList>
    </citation>
    <scope>NUCLEOTIDE SEQUENCE</scope>
    <source>
        <strain evidence="1">81SQS9</strain>
    </source>
</reference>
<keyword evidence="2" id="KW-1185">Reference proteome</keyword>